<dbReference type="CDD" id="cd16116">
    <property type="entry name" value="Ubl_Smt3_like"/>
    <property type="match status" value="1"/>
</dbReference>
<dbReference type="KEGG" id="aluc:AKAW2_30717A"/>
<dbReference type="OrthoDB" id="442921at2759"/>
<protein>
    <recommendedName>
        <fullName evidence="1">Ubiquitin-like domain-containing protein</fullName>
    </recommendedName>
</protein>
<reference evidence="2" key="1">
    <citation type="submission" date="2021-01" db="EMBL/GenBank/DDBJ databases">
        <authorList>
            <consortium name="Aspergillus luchuensis mut. kawachii IFO 4304 genome sequencing consortium"/>
            <person name="Kazuki M."/>
            <person name="Futagami T."/>
        </authorList>
    </citation>
    <scope>NUCLEOTIDE SEQUENCE</scope>
    <source>
        <strain evidence="2">IFO 4308</strain>
    </source>
</reference>
<evidence type="ECO:0000313" key="3">
    <source>
        <dbReference type="Proteomes" id="UP000661280"/>
    </source>
</evidence>
<dbReference type="InterPro" id="IPR022617">
    <property type="entry name" value="Rad60/SUMO-like_dom"/>
</dbReference>
<dbReference type="FunFam" id="3.10.20.90:FF:000155">
    <property type="entry name" value="Ubiquitin-like protein SMT3"/>
    <property type="match status" value="1"/>
</dbReference>
<dbReference type="RefSeq" id="XP_041541164.1">
    <property type="nucleotide sequence ID" value="XM_041687262.1"/>
</dbReference>
<organism evidence="2 3">
    <name type="scientific">Aspergillus kawachii</name>
    <name type="common">White koji mold</name>
    <name type="synonym">Aspergillus awamori var. kawachi</name>
    <dbReference type="NCBI Taxonomy" id="1069201"/>
    <lineage>
        <taxon>Eukaryota</taxon>
        <taxon>Fungi</taxon>
        <taxon>Dikarya</taxon>
        <taxon>Ascomycota</taxon>
        <taxon>Pezizomycotina</taxon>
        <taxon>Eurotiomycetes</taxon>
        <taxon>Eurotiomycetidae</taxon>
        <taxon>Eurotiales</taxon>
        <taxon>Aspergillaceae</taxon>
        <taxon>Aspergillus</taxon>
        <taxon>Aspergillus subgen. Circumdati</taxon>
    </lineage>
</organism>
<evidence type="ECO:0000259" key="1">
    <source>
        <dbReference type="PROSITE" id="PS50053"/>
    </source>
</evidence>
<gene>
    <name evidence="2" type="ORF">AKAW2_30717A</name>
</gene>
<name>A0A7R7ZWJ7_ASPKA</name>
<dbReference type="SMART" id="SM00213">
    <property type="entry name" value="UBQ"/>
    <property type="match status" value="1"/>
</dbReference>
<proteinExistence type="predicted"/>
<dbReference type="EMBL" id="AP024427">
    <property type="protein sequence ID" value="BCR97398.1"/>
    <property type="molecule type" value="Genomic_DNA"/>
</dbReference>
<feature type="domain" description="Ubiquitin-like" evidence="1">
    <location>
        <begin position="72"/>
        <end position="148"/>
    </location>
</feature>
<dbReference type="Proteomes" id="UP000661280">
    <property type="component" value="Chromosome 3"/>
</dbReference>
<reference evidence="2" key="2">
    <citation type="submission" date="2021-02" db="EMBL/GenBank/DDBJ databases">
        <title>Aspergillus luchuensis mut. kawachii IFO 4304 genome sequence.</title>
        <authorList>
            <person name="Mori K."/>
            <person name="Kadooka C."/>
            <person name="Goto M."/>
            <person name="Futagami T."/>
        </authorList>
    </citation>
    <scope>NUCLEOTIDE SEQUENCE</scope>
    <source>
        <strain evidence="2">IFO 4308</strain>
    </source>
</reference>
<dbReference type="AlphaFoldDB" id="A0A7R7ZWJ7"/>
<sequence length="148" mass="16479">MKDPGVQHPILFLLLSVIYHVHQLLLLVRLSASALAHNLDPFKAANRFPSPPSSLFPSTTMADSGEAPAAVEHLNIKVTDNNNEVFFKIKRTTQLKKLMDAFCERQGKQPSTVRFLFDGTRVRPEDTPDTLEMADGDTLEVHQEQIGG</sequence>
<dbReference type="InterPro" id="IPR029071">
    <property type="entry name" value="Ubiquitin-like_domsf"/>
</dbReference>
<dbReference type="GeneID" id="64958723"/>
<keyword evidence="3" id="KW-1185">Reference proteome</keyword>
<accession>A0A7R7ZWJ7</accession>
<dbReference type="SUPFAM" id="SSF54236">
    <property type="entry name" value="Ubiquitin-like"/>
    <property type="match status" value="1"/>
</dbReference>
<dbReference type="PANTHER" id="PTHR10562">
    <property type="entry name" value="SMALL UBIQUITIN-RELATED MODIFIER"/>
    <property type="match status" value="1"/>
</dbReference>
<dbReference type="Gene3D" id="3.10.20.90">
    <property type="entry name" value="Phosphatidylinositol 3-kinase Catalytic Subunit, Chain A, domain 1"/>
    <property type="match status" value="1"/>
</dbReference>
<dbReference type="InterPro" id="IPR000626">
    <property type="entry name" value="Ubiquitin-like_dom"/>
</dbReference>
<evidence type="ECO:0000313" key="2">
    <source>
        <dbReference type="EMBL" id="BCR97398.1"/>
    </source>
</evidence>
<dbReference type="PROSITE" id="PS50053">
    <property type="entry name" value="UBIQUITIN_2"/>
    <property type="match status" value="1"/>
</dbReference>
<dbReference type="Pfam" id="PF11976">
    <property type="entry name" value="Rad60-SLD"/>
    <property type="match status" value="1"/>
</dbReference>